<name>C3ZXP6_BRAFL</name>
<dbReference type="EMBL" id="GG666714">
    <property type="protein sequence ID" value="EEN42709.1"/>
    <property type="molecule type" value="Genomic_DNA"/>
</dbReference>
<protein>
    <submittedName>
        <fullName evidence="1">Uncharacterized protein</fullName>
    </submittedName>
</protein>
<gene>
    <name evidence="1" type="ORF">BRAFLDRAFT_105504</name>
</gene>
<evidence type="ECO:0000313" key="1">
    <source>
        <dbReference type="EMBL" id="EEN42709.1"/>
    </source>
</evidence>
<accession>C3ZXP6</accession>
<reference evidence="1" key="1">
    <citation type="journal article" date="2008" name="Nature">
        <title>The amphioxus genome and the evolution of the chordate karyotype.</title>
        <authorList>
            <consortium name="US DOE Joint Genome Institute (JGI-PGF)"/>
            <person name="Putnam N.H."/>
            <person name="Butts T."/>
            <person name="Ferrier D.E.K."/>
            <person name="Furlong R.F."/>
            <person name="Hellsten U."/>
            <person name="Kawashima T."/>
            <person name="Robinson-Rechavi M."/>
            <person name="Shoguchi E."/>
            <person name="Terry A."/>
            <person name="Yu J.-K."/>
            <person name="Benito-Gutierrez E.L."/>
            <person name="Dubchak I."/>
            <person name="Garcia-Fernandez J."/>
            <person name="Gibson-Brown J.J."/>
            <person name="Grigoriev I.V."/>
            <person name="Horton A.C."/>
            <person name="de Jong P.J."/>
            <person name="Jurka J."/>
            <person name="Kapitonov V.V."/>
            <person name="Kohara Y."/>
            <person name="Kuroki Y."/>
            <person name="Lindquist E."/>
            <person name="Lucas S."/>
            <person name="Osoegawa K."/>
            <person name="Pennacchio L.A."/>
            <person name="Salamov A.A."/>
            <person name="Satou Y."/>
            <person name="Sauka-Spengler T."/>
            <person name="Schmutz J."/>
            <person name="Shin-I T."/>
            <person name="Toyoda A."/>
            <person name="Bronner-Fraser M."/>
            <person name="Fujiyama A."/>
            <person name="Holland L.Z."/>
            <person name="Holland P.W.H."/>
            <person name="Satoh N."/>
            <person name="Rokhsar D.S."/>
        </authorList>
    </citation>
    <scope>NUCLEOTIDE SEQUENCE [LARGE SCALE GENOMIC DNA]</scope>
    <source>
        <strain evidence="1">S238N-H82</strain>
        <tissue evidence="1">Testes</tissue>
    </source>
</reference>
<sequence length="302" mass="33549">MVWLKSQGLGREKGTAAVNQAVRAPLSVTAWLKHDRNVHGLDFDEPSQQEKPTLVHVQYPSDKGTRVKKMGGRLKSGVQQLADGKWGAAAGSLWNMKIWLQRCVIKLLKQSDRRYRNSLVLLHAGEQKIAFTRLNKQQLCMSHTMSILKQTELGKGRDDEILAWKLRVEAHLETVPLLNAVREELERQEQLKSKADPDASGQNTISSADLQALDFAFQTYDSPEQLSSSMDDSDLDPGVMPLSEEDTDTTTAITEVLNSIPGFKDETYKLAEQAINSAEVTTEDRPQGIVSKAIEVAAETPL</sequence>
<organism>
    <name type="scientific">Branchiostoma floridae</name>
    <name type="common">Florida lancelet</name>
    <name type="synonym">Amphioxus</name>
    <dbReference type="NCBI Taxonomy" id="7739"/>
    <lineage>
        <taxon>Eukaryota</taxon>
        <taxon>Metazoa</taxon>
        <taxon>Chordata</taxon>
        <taxon>Cephalochordata</taxon>
        <taxon>Leptocardii</taxon>
        <taxon>Amphioxiformes</taxon>
        <taxon>Branchiostomatidae</taxon>
        <taxon>Branchiostoma</taxon>
    </lineage>
</organism>
<dbReference type="InParanoid" id="C3ZXP6"/>
<proteinExistence type="predicted"/>
<dbReference type="AlphaFoldDB" id="C3ZXP6"/>